<dbReference type="EMBL" id="JASVWF010000001">
    <property type="protein sequence ID" value="MDL5154743.1"/>
    <property type="molecule type" value="Genomic_DNA"/>
</dbReference>
<dbReference type="Proteomes" id="UP001231924">
    <property type="component" value="Unassembled WGS sequence"/>
</dbReference>
<evidence type="ECO:0000313" key="2">
    <source>
        <dbReference type="Proteomes" id="UP001231924"/>
    </source>
</evidence>
<organism evidence="1 2">
    <name type="scientific">Actinomycetospora termitidis</name>
    <dbReference type="NCBI Taxonomy" id="3053470"/>
    <lineage>
        <taxon>Bacteria</taxon>
        <taxon>Bacillati</taxon>
        <taxon>Actinomycetota</taxon>
        <taxon>Actinomycetes</taxon>
        <taxon>Pseudonocardiales</taxon>
        <taxon>Pseudonocardiaceae</taxon>
        <taxon>Actinomycetospora</taxon>
    </lineage>
</organism>
<dbReference type="RefSeq" id="WP_286050781.1">
    <property type="nucleotide sequence ID" value="NZ_JASVWF010000001.1"/>
</dbReference>
<reference evidence="1 2" key="1">
    <citation type="submission" date="2023-06" db="EMBL/GenBank/DDBJ databases">
        <title>Actinomycetospora Odt1-22.</title>
        <authorList>
            <person name="Supong K."/>
        </authorList>
    </citation>
    <scope>NUCLEOTIDE SEQUENCE [LARGE SCALE GENOMIC DNA]</scope>
    <source>
        <strain evidence="1 2">Odt1-22</strain>
    </source>
</reference>
<comment type="caution">
    <text evidence="1">The sequence shown here is derived from an EMBL/GenBank/DDBJ whole genome shotgun (WGS) entry which is preliminary data.</text>
</comment>
<protein>
    <submittedName>
        <fullName evidence="1">Uncharacterized protein</fullName>
    </submittedName>
</protein>
<accession>A0ABT7M255</accession>
<name>A0ABT7M255_9PSEU</name>
<evidence type="ECO:0000313" key="1">
    <source>
        <dbReference type="EMBL" id="MDL5154743.1"/>
    </source>
</evidence>
<keyword evidence="2" id="KW-1185">Reference proteome</keyword>
<gene>
    <name evidence="1" type="ORF">QRT03_02140</name>
</gene>
<sequence length="70" mass="7596">MDHRPPDHLDRSAATTLRHVVDAAVGPAYDTAFLRLDLLAISRVARCGCVDCALEVDRERAAILASLPRA</sequence>
<proteinExistence type="predicted"/>